<dbReference type="PANTHER" id="PTHR42663:SF6">
    <property type="entry name" value="HYDROLASE C777.06C-RELATED"/>
    <property type="match status" value="1"/>
</dbReference>
<dbReference type="Gene3D" id="3.60.15.10">
    <property type="entry name" value="Ribonuclease Z/Hydroxyacylglutathione hydrolase-like"/>
    <property type="match status" value="1"/>
</dbReference>
<evidence type="ECO:0000256" key="2">
    <source>
        <dbReference type="ARBA" id="ARBA00034301"/>
    </source>
</evidence>
<evidence type="ECO:0000259" key="4">
    <source>
        <dbReference type="SMART" id="SM00849"/>
    </source>
</evidence>
<organism evidence="5 6">
    <name type="scientific">Paenibacillus herberti</name>
    <dbReference type="NCBI Taxonomy" id="1619309"/>
    <lineage>
        <taxon>Bacteria</taxon>
        <taxon>Bacillati</taxon>
        <taxon>Bacillota</taxon>
        <taxon>Bacilli</taxon>
        <taxon>Bacillales</taxon>
        <taxon>Paenibacillaceae</taxon>
        <taxon>Paenibacillus</taxon>
    </lineage>
</organism>
<evidence type="ECO:0000313" key="5">
    <source>
        <dbReference type="EMBL" id="OXM16437.1"/>
    </source>
</evidence>
<dbReference type="OrthoDB" id="9800940at2"/>
<dbReference type="InterPro" id="IPR001279">
    <property type="entry name" value="Metallo-B-lactamas"/>
</dbReference>
<comment type="caution">
    <text evidence="5">The sequence shown here is derived from an EMBL/GenBank/DDBJ whole genome shotgun (WGS) entry which is preliminary data.</text>
</comment>
<dbReference type="CDD" id="cd16279">
    <property type="entry name" value="metallo-hydrolase-like_MBL-fold"/>
    <property type="match status" value="1"/>
</dbReference>
<proteinExistence type="predicted"/>
<dbReference type="EMBL" id="NMUQ01000001">
    <property type="protein sequence ID" value="OXM16437.1"/>
    <property type="molecule type" value="Genomic_DNA"/>
</dbReference>
<dbReference type="RefSeq" id="WP_089523522.1">
    <property type="nucleotide sequence ID" value="NZ_NMUQ01000001.1"/>
</dbReference>
<sequence>MNDQQNLSPVNIQFLGTGDSMGVPRVYCNCAVCEEARSGGVNRRLRSMLLLKGLDGDNRADDVTLIDCGPDWGRQMEAAGLRRIRRILITHAHFDHIGGLIEWADACRWTKEKGIAYAPQEVIDEIKGRFPWLDRWIEFRAADEPLQFGSWTVSCWRVYHGHNGYAYAYRFEQKSTGYAWVYCSDSIGLDESQKRPMMNCELIVLGTSFYKEPYPFHTRSVYDVKEALELLLELQPAEMLLTHLSHDIDSTRNYELPAGVHFASSGLERSLGGNRA</sequence>
<accession>A0A229P2X3</accession>
<dbReference type="Proteomes" id="UP000215145">
    <property type="component" value="Unassembled WGS sequence"/>
</dbReference>
<dbReference type="SMART" id="SM00849">
    <property type="entry name" value="Lactamase_B"/>
    <property type="match status" value="1"/>
</dbReference>
<dbReference type="Pfam" id="PF12706">
    <property type="entry name" value="Lactamase_B_2"/>
    <property type="match status" value="1"/>
</dbReference>
<comment type="function">
    <text evidence="2">Counteracts the endogenous Pycsar antiviral defense system. Phosphodiesterase that enables metal-dependent hydrolysis of host cyclic nucleotide Pycsar defense signals such as cCMP and cUMP.</text>
</comment>
<comment type="catalytic activity">
    <reaction evidence="1">
        <text>3',5'-cyclic CMP + H2O = CMP + H(+)</text>
        <dbReference type="Rhea" id="RHEA:72675"/>
        <dbReference type="ChEBI" id="CHEBI:15377"/>
        <dbReference type="ChEBI" id="CHEBI:15378"/>
        <dbReference type="ChEBI" id="CHEBI:58003"/>
        <dbReference type="ChEBI" id="CHEBI:60377"/>
    </reaction>
    <physiologicalReaction direction="left-to-right" evidence="1">
        <dbReference type="Rhea" id="RHEA:72676"/>
    </physiologicalReaction>
</comment>
<evidence type="ECO:0000313" key="6">
    <source>
        <dbReference type="Proteomes" id="UP000215145"/>
    </source>
</evidence>
<dbReference type="SUPFAM" id="SSF56281">
    <property type="entry name" value="Metallo-hydrolase/oxidoreductase"/>
    <property type="match status" value="1"/>
</dbReference>
<protein>
    <submittedName>
        <fullName evidence="5">MBL fold metallo-hydrolase</fullName>
    </submittedName>
</protein>
<evidence type="ECO:0000256" key="1">
    <source>
        <dbReference type="ARBA" id="ARBA00034221"/>
    </source>
</evidence>
<comment type="catalytic activity">
    <reaction evidence="3">
        <text>3',5'-cyclic UMP + H2O = UMP + H(+)</text>
        <dbReference type="Rhea" id="RHEA:70575"/>
        <dbReference type="ChEBI" id="CHEBI:15377"/>
        <dbReference type="ChEBI" id="CHEBI:15378"/>
        <dbReference type="ChEBI" id="CHEBI:57865"/>
        <dbReference type="ChEBI" id="CHEBI:184387"/>
    </reaction>
    <physiologicalReaction direction="left-to-right" evidence="3">
        <dbReference type="Rhea" id="RHEA:70576"/>
    </physiologicalReaction>
</comment>
<feature type="domain" description="Metallo-beta-lactamase" evidence="4">
    <location>
        <begin position="45"/>
        <end position="243"/>
    </location>
</feature>
<dbReference type="InterPro" id="IPR036866">
    <property type="entry name" value="RibonucZ/Hydroxyglut_hydro"/>
</dbReference>
<reference evidence="5 6" key="1">
    <citation type="submission" date="2017-07" db="EMBL/GenBank/DDBJ databases">
        <title>Paenibacillus herberti R33 genome sequencing and assembly.</title>
        <authorList>
            <person name="Su W."/>
        </authorList>
    </citation>
    <scope>NUCLEOTIDE SEQUENCE [LARGE SCALE GENOMIC DNA]</scope>
    <source>
        <strain evidence="5 6">R33</strain>
    </source>
</reference>
<keyword evidence="5" id="KW-0378">Hydrolase</keyword>
<dbReference type="GO" id="GO:0016787">
    <property type="term" value="F:hydrolase activity"/>
    <property type="evidence" value="ECO:0007669"/>
    <property type="project" value="UniProtKB-KW"/>
</dbReference>
<dbReference type="AlphaFoldDB" id="A0A229P2X3"/>
<name>A0A229P2X3_9BACL</name>
<dbReference type="PANTHER" id="PTHR42663">
    <property type="entry name" value="HYDROLASE C777.06C-RELATED-RELATED"/>
    <property type="match status" value="1"/>
</dbReference>
<gene>
    <name evidence="5" type="ORF">CGZ75_07120</name>
</gene>
<evidence type="ECO:0000256" key="3">
    <source>
        <dbReference type="ARBA" id="ARBA00048505"/>
    </source>
</evidence>
<keyword evidence="6" id="KW-1185">Reference proteome</keyword>